<evidence type="ECO:0000256" key="8">
    <source>
        <dbReference type="ARBA" id="ARBA00023054"/>
    </source>
</evidence>
<dbReference type="SUPFAM" id="SSF56112">
    <property type="entry name" value="Protein kinase-like (PK-like)"/>
    <property type="match status" value="1"/>
</dbReference>
<keyword evidence="4" id="KW-0808">Transferase</keyword>
<keyword evidence="13" id="KW-1185">Reference proteome</keyword>
<evidence type="ECO:0000256" key="5">
    <source>
        <dbReference type="ARBA" id="ARBA00022741"/>
    </source>
</evidence>
<keyword evidence="6" id="KW-0833">Ubl conjugation pathway</keyword>
<feature type="compositionally biased region" description="Low complexity" evidence="10">
    <location>
        <begin position="757"/>
        <end position="773"/>
    </location>
</feature>
<dbReference type="CDD" id="cd01989">
    <property type="entry name" value="USP_STK_Ubox_N"/>
    <property type="match status" value="1"/>
</dbReference>
<dbReference type="GO" id="GO:0061630">
    <property type="term" value="F:ubiquitin protein ligase activity"/>
    <property type="evidence" value="ECO:0007669"/>
    <property type="project" value="UniProtKB-EC"/>
</dbReference>
<proteinExistence type="predicted"/>
<comment type="caution">
    <text evidence="12">The sequence shown here is derived from an EMBL/GenBank/DDBJ whole genome shotgun (WGS) entry which is preliminary data.</text>
</comment>
<gene>
    <name evidence="12" type="ORF">LLUT_LOCUS13616</name>
</gene>
<evidence type="ECO:0000256" key="4">
    <source>
        <dbReference type="ARBA" id="ARBA00022679"/>
    </source>
</evidence>
<dbReference type="Gene3D" id="3.40.50.620">
    <property type="entry name" value="HUPs"/>
    <property type="match status" value="1"/>
</dbReference>
<evidence type="ECO:0000259" key="11">
    <source>
        <dbReference type="PROSITE" id="PS50011"/>
    </source>
</evidence>
<dbReference type="EMBL" id="CAXHTB010000009">
    <property type="protein sequence ID" value="CAL0312556.1"/>
    <property type="molecule type" value="Genomic_DNA"/>
</dbReference>
<dbReference type="InterPro" id="IPR011009">
    <property type="entry name" value="Kinase-like_dom_sf"/>
</dbReference>
<sequence length="780" mass="87205">MSRTNSEKKLGAGRVVAVAIENNKTSQYAAKWAVDNLLPKDQSGSQISLDANDDLARAYKQQMYNESKDLFATFRVFCNRKNIQCQEILLEDTDVPKALMESVTTYSIELMVLGAPSKSGLVRRFRTTDVPNQVLKGSPPFCTVYIISKGKISTVKSATASLTTTTKATIQSHTLQPQNHIAPSHDIMDAQLMQNQLMQNHPPRPLIEKPTYGAPRVSDDEIKSPFTRSSKSYHRSFEPSIPDSDISFVSNGRPSVDRMFPSFYDEMDSGRLSSGSDYDARSYGSSFSGAKSIDQGDYSFCSQDSGYSTPSARFSTSDDVEAEMRRLKLELKQTMEMYSTACKEALTAKQKEMELQRWKSEEQRKIEELRMTEEAALVVAEREKTKANAAMEAAEANQKIIKFETQQRMNIESDQKNKIEDTLSYSPARYRKYSIEEIEEATNNFDISLKVGEGGYGPVFRCELDHTAVAIKVLKPDAAQGRSQFQQEVEVLSSMRHPNMVLLLGACPEYGCLVYEYMANGSLDDCLFRRGKIPALPWQLRFRIAAEIATGLNFLHQAKPKPLVHRDLKPGNILLDRNFVSKISDVGLARLVPPSVADTVTQYRMTSTAGTFCYIDPEYQQTGMLGIKSDVYSLGIMLLQIITAKPPMGLTHHVGRAIEKGTFADMLDPAVEEWPVEHAMHFAKLALQCAEMRRKDRPDLGKVVLPELNKLRDFAEENLPMMMMFGAGFATRTNNYMRSPISSSTAQDDSQLSGYESRSTSSSLSNNSSNNSSFVATKMI</sequence>
<dbReference type="EC" id="2.3.2.27" evidence="3"/>
<evidence type="ECO:0000256" key="9">
    <source>
        <dbReference type="SAM" id="Coils"/>
    </source>
</evidence>
<keyword evidence="7" id="KW-0067">ATP-binding</keyword>
<dbReference type="PROSITE" id="PS00108">
    <property type="entry name" value="PROTEIN_KINASE_ST"/>
    <property type="match status" value="1"/>
</dbReference>
<dbReference type="SMART" id="SM00220">
    <property type="entry name" value="S_TKc"/>
    <property type="match status" value="1"/>
</dbReference>
<dbReference type="GO" id="GO:0005524">
    <property type="term" value="F:ATP binding"/>
    <property type="evidence" value="ECO:0007669"/>
    <property type="project" value="UniProtKB-KW"/>
</dbReference>
<evidence type="ECO:0000256" key="2">
    <source>
        <dbReference type="ARBA" id="ARBA00004906"/>
    </source>
</evidence>
<dbReference type="PROSITE" id="PS50011">
    <property type="entry name" value="PROTEIN_KINASE_DOM"/>
    <property type="match status" value="1"/>
</dbReference>
<organism evidence="12 13">
    <name type="scientific">Lupinus luteus</name>
    <name type="common">European yellow lupine</name>
    <dbReference type="NCBI Taxonomy" id="3873"/>
    <lineage>
        <taxon>Eukaryota</taxon>
        <taxon>Viridiplantae</taxon>
        <taxon>Streptophyta</taxon>
        <taxon>Embryophyta</taxon>
        <taxon>Tracheophyta</taxon>
        <taxon>Spermatophyta</taxon>
        <taxon>Magnoliopsida</taxon>
        <taxon>eudicotyledons</taxon>
        <taxon>Gunneridae</taxon>
        <taxon>Pentapetalae</taxon>
        <taxon>rosids</taxon>
        <taxon>fabids</taxon>
        <taxon>Fabales</taxon>
        <taxon>Fabaceae</taxon>
        <taxon>Papilionoideae</taxon>
        <taxon>50 kb inversion clade</taxon>
        <taxon>genistoids sensu lato</taxon>
        <taxon>core genistoids</taxon>
        <taxon>Genisteae</taxon>
        <taxon>Lupinus</taxon>
    </lineage>
</organism>
<dbReference type="GO" id="GO:0004672">
    <property type="term" value="F:protein kinase activity"/>
    <property type="evidence" value="ECO:0007669"/>
    <property type="project" value="InterPro"/>
</dbReference>
<evidence type="ECO:0000256" key="7">
    <source>
        <dbReference type="ARBA" id="ARBA00022840"/>
    </source>
</evidence>
<accession>A0AAV1WU07</accession>
<dbReference type="FunFam" id="1.10.510.10:FF:000498">
    <property type="entry name" value="U-box domain-containing protein 51"/>
    <property type="match status" value="1"/>
</dbReference>
<evidence type="ECO:0000256" key="10">
    <source>
        <dbReference type="SAM" id="MobiDB-lite"/>
    </source>
</evidence>
<feature type="compositionally biased region" description="Polar residues" evidence="10">
    <location>
        <begin position="740"/>
        <end position="756"/>
    </location>
</feature>
<dbReference type="InterPro" id="IPR051348">
    <property type="entry name" value="U-box_ubiquitin_ligases"/>
</dbReference>
<keyword evidence="8 9" id="KW-0175">Coiled coil</keyword>
<evidence type="ECO:0000256" key="1">
    <source>
        <dbReference type="ARBA" id="ARBA00000900"/>
    </source>
</evidence>
<feature type="coiled-coil region" evidence="9">
    <location>
        <begin position="317"/>
        <end position="406"/>
    </location>
</feature>
<dbReference type="PANTHER" id="PTHR45647">
    <property type="entry name" value="OS02G0152300 PROTEIN"/>
    <property type="match status" value="1"/>
</dbReference>
<feature type="region of interest" description="Disordered" evidence="10">
    <location>
        <begin position="212"/>
        <end position="237"/>
    </location>
</feature>
<dbReference type="Gene3D" id="1.10.510.10">
    <property type="entry name" value="Transferase(Phosphotransferase) domain 1"/>
    <property type="match status" value="1"/>
</dbReference>
<dbReference type="PANTHER" id="PTHR45647:SF36">
    <property type="entry name" value="ADENINE NUCLEOTIDE ALPHA HYDROLASE-LIKE DOMAIN KINASE"/>
    <property type="match status" value="1"/>
</dbReference>
<dbReference type="InterPro" id="IPR000719">
    <property type="entry name" value="Prot_kinase_dom"/>
</dbReference>
<feature type="domain" description="Protein kinase" evidence="11">
    <location>
        <begin position="445"/>
        <end position="708"/>
    </location>
</feature>
<evidence type="ECO:0000256" key="6">
    <source>
        <dbReference type="ARBA" id="ARBA00022786"/>
    </source>
</evidence>
<dbReference type="InterPro" id="IPR014729">
    <property type="entry name" value="Rossmann-like_a/b/a_fold"/>
</dbReference>
<dbReference type="SUPFAM" id="SSF52402">
    <property type="entry name" value="Adenine nucleotide alpha hydrolases-like"/>
    <property type="match status" value="1"/>
</dbReference>
<feature type="region of interest" description="Disordered" evidence="10">
    <location>
        <begin position="740"/>
        <end position="780"/>
    </location>
</feature>
<evidence type="ECO:0000313" key="13">
    <source>
        <dbReference type="Proteomes" id="UP001497480"/>
    </source>
</evidence>
<dbReference type="InterPro" id="IPR008271">
    <property type="entry name" value="Ser/Thr_kinase_AS"/>
</dbReference>
<name>A0AAV1WU07_LUPLU</name>
<evidence type="ECO:0000313" key="12">
    <source>
        <dbReference type="EMBL" id="CAL0312556.1"/>
    </source>
</evidence>
<evidence type="ECO:0000256" key="3">
    <source>
        <dbReference type="ARBA" id="ARBA00012483"/>
    </source>
</evidence>
<dbReference type="Gene3D" id="3.30.200.20">
    <property type="entry name" value="Phosphorylase Kinase, domain 1"/>
    <property type="match status" value="1"/>
</dbReference>
<dbReference type="FunFam" id="3.30.200.20:FF:000162">
    <property type="entry name" value="Adenine nucleotide alpha hydrolase-like domain kinase"/>
    <property type="match status" value="1"/>
</dbReference>
<dbReference type="Proteomes" id="UP001497480">
    <property type="component" value="Unassembled WGS sequence"/>
</dbReference>
<protein>
    <recommendedName>
        <fullName evidence="3">RING-type E3 ubiquitin transferase</fullName>
        <ecNumber evidence="3">2.3.2.27</ecNumber>
    </recommendedName>
</protein>
<reference evidence="12 13" key="1">
    <citation type="submission" date="2024-03" db="EMBL/GenBank/DDBJ databases">
        <authorList>
            <person name="Martinez-Hernandez J."/>
        </authorList>
    </citation>
    <scope>NUCLEOTIDE SEQUENCE [LARGE SCALE GENOMIC DNA]</scope>
</reference>
<dbReference type="AlphaFoldDB" id="A0AAV1WU07"/>
<keyword evidence="5" id="KW-0547">Nucleotide-binding</keyword>
<comment type="pathway">
    <text evidence="2">Protein modification; protein ubiquitination.</text>
</comment>
<dbReference type="Pfam" id="PF07714">
    <property type="entry name" value="PK_Tyr_Ser-Thr"/>
    <property type="match status" value="1"/>
</dbReference>
<comment type="catalytic activity">
    <reaction evidence="1">
        <text>S-ubiquitinyl-[E2 ubiquitin-conjugating enzyme]-L-cysteine + [acceptor protein]-L-lysine = [E2 ubiquitin-conjugating enzyme]-L-cysteine + N(6)-ubiquitinyl-[acceptor protein]-L-lysine.</text>
        <dbReference type="EC" id="2.3.2.27"/>
    </reaction>
</comment>
<dbReference type="InterPro" id="IPR001245">
    <property type="entry name" value="Ser-Thr/Tyr_kinase_cat_dom"/>
</dbReference>